<gene>
    <name evidence="3" type="ORF">ROH8110_03386</name>
</gene>
<proteinExistence type="predicted"/>
<evidence type="ECO:0000313" key="3">
    <source>
        <dbReference type="EMBL" id="SLN60428.1"/>
    </source>
</evidence>
<organism evidence="3 4">
    <name type="scientific">Roseovarius halotolerans</name>
    <dbReference type="NCBI Taxonomy" id="505353"/>
    <lineage>
        <taxon>Bacteria</taxon>
        <taxon>Pseudomonadati</taxon>
        <taxon>Pseudomonadota</taxon>
        <taxon>Alphaproteobacteria</taxon>
        <taxon>Rhodobacterales</taxon>
        <taxon>Roseobacteraceae</taxon>
        <taxon>Roseovarius</taxon>
    </lineage>
</organism>
<reference evidence="3 4" key="1">
    <citation type="submission" date="2017-03" db="EMBL/GenBank/DDBJ databases">
        <authorList>
            <person name="Afonso C.L."/>
            <person name="Miller P.J."/>
            <person name="Scott M.A."/>
            <person name="Spackman E."/>
            <person name="Goraichik I."/>
            <person name="Dimitrov K.M."/>
            <person name="Suarez D.L."/>
            <person name="Swayne D.E."/>
        </authorList>
    </citation>
    <scope>NUCLEOTIDE SEQUENCE [LARGE SCALE GENOMIC DNA]</scope>
    <source>
        <strain evidence="3 4">CECT 8110</strain>
    </source>
</reference>
<dbReference type="OrthoDB" id="9995434at2"/>
<evidence type="ECO:0000313" key="4">
    <source>
        <dbReference type="Proteomes" id="UP000193207"/>
    </source>
</evidence>
<dbReference type="Proteomes" id="UP000193207">
    <property type="component" value="Unassembled WGS sequence"/>
</dbReference>
<keyword evidence="2" id="KW-1133">Transmembrane helix</keyword>
<dbReference type="AlphaFoldDB" id="A0A1X6ZTF0"/>
<keyword evidence="2" id="KW-0812">Transmembrane</keyword>
<dbReference type="RefSeq" id="WP_085818893.1">
    <property type="nucleotide sequence ID" value="NZ_FWFU01000004.1"/>
</dbReference>
<name>A0A1X6ZTF0_9RHOB</name>
<accession>A0A1X6ZTF0</accession>
<dbReference type="EMBL" id="FWFU01000004">
    <property type="protein sequence ID" value="SLN60428.1"/>
    <property type="molecule type" value="Genomic_DNA"/>
</dbReference>
<sequence>MTAPARTRRTLSHRLTGLVALLLFAIFSGSIILAKAAMMGGFTAPRLPAQTEFLLLLASTFLAIVFLIGEETRKKQQSRHSPDRTNEFQPEEERQ</sequence>
<feature type="region of interest" description="Disordered" evidence="1">
    <location>
        <begin position="73"/>
        <end position="95"/>
    </location>
</feature>
<feature type="transmembrane region" description="Helical" evidence="2">
    <location>
        <begin position="50"/>
        <end position="69"/>
    </location>
</feature>
<protein>
    <submittedName>
        <fullName evidence="3">Uncharacterized protein</fullName>
    </submittedName>
</protein>
<keyword evidence="4" id="KW-1185">Reference proteome</keyword>
<evidence type="ECO:0000256" key="2">
    <source>
        <dbReference type="SAM" id="Phobius"/>
    </source>
</evidence>
<evidence type="ECO:0000256" key="1">
    <source>
        <dbReference type="SAM" id="MobiDB-lite"/>
    </source>
</evidence>
<keyword evidence="2" id="KW-0472">Membrane</keyword>